<protein>
    <submittedName>
        <fullName evidence="2">Uncharacterized protein</fullName>
    </submittedName>
</protein>
<keyword evidence="1" id="KW-0472">Membrane</keyword>
<dbReference type="EMBL" id="UINC01056811">
    <property type="protein sequence ID" value="SVB77287.1"/>
    <property type="molecule type" value="Genomic_DNA"/>
</dbReference>
<name>A0A382GRL3_9ZZZZ</name>
<feature type="transmembrane region" description="Helical" evidence="1">
    <location>
        <begin position="46"/>
        <end position="69"/>
    </location>
</feature>
<gene>
    <name evidence="2" type="ORF">METZ01_LOCUS230141</name>
</gene>
<evidence type="ECO:0000313" key="2">
    <source>
        <dbReference type="EMBL" id="SVB77287.1"/>
    </source>
</evidence>
<keyword evidence="1" id="KW-0812">Transmembrane</keyword>
<keyword evidence="1" id="KW-1133">Transmembrane helix</keyword>
<evidence type="ECO:0000256" key="1">
    <source>
        <dbReference type="SAM" id="Phobius"/>
    </source>
</evidence>
<dbReference type="AlphaFoldDB" id="A0A382GRL3"/>
<proteinExistence type="predicted"/>
<organism evidence="2">
    <name type="scientific">marine metagenome</name>
    <dbReference type="NCBI Taxonomy" id="408172"/>
    <lineage>
        <taxon>unclassified sequences</taxon>
        <taxon>metagenomes</taxon>
        <taxon>ecological metagenomes</taxon>
    </lineage>
</organism>
<sequence length="81" mass="9120">MHLKRFEQPEPDSWDDFQTEFRRRAMESVVIEPVESGAWRRIALKWFAPTFGMGAIAAALLIFTGGPLLDTTEGLTVNAPQ</sequence>
<feature type="non-terminal residue" evidence="2">
    <location>
        <position position="81"/>
    </location>
</feature>
<accession>A0A382GRL3</accession>
<reference evidence="2" key="1">
    <citation type="submission" date="2018-05" db="EMBL/GenBank/DDBJ databases">
        <authorList>
            <person name="Lanie J.A."/>
            <person name="Ng W.-L."/>
            <person name="Kazmierczak K.M."/>
            <person name="Andrzejewski T.M."/>
            <person name="Davidsen T.M."/>
            <person name="Wayne K.J."/>
            <person name="Tettelin H."/>
            <person name="Glass J.I."/>
            <person name="Rusch D."/>
            <person name="Podicherti R."/>
            <person name="Tsui H.-C.T."/>
            <person name="Winkler M.E."/>
        </authorList>
    </citation>
    <scope>NUCLEOTIDE SEQUENCE</scope>
</reference>